<keyword evidence="2" id="KW-1185">Reference proteome</keyword>
<evidence type="ECO:0000313" key="1">
    <source>
        <dbReference type="EMBL" id="RDX91067.1"/>
    </source>
</evidence>
<dbReference type="SUPFAM" id="SSF56672">
    <property type="entry name" value="DNA/RNA polymerases"/>
    <property type="match status" value="1"/>
</dbReference>
<dbReference type="Gene3D" id="3.10.10.10">
    <property type="entry name" value="HIV Type 1 Reverse Transcriptase, subunit A, domain 1"/>
    <property type="match status" value="1"/>
</dbReference>
<proteinExistence type="predicted"/>
<comment type="caution">
    <text evidence="1">The sequence shown here is derived from an EMBL/GenBank/DDBJ whole genome shotgun (WGS) entry which is preliminary data.</text>
</comment>
<dbReference type="Gene3D" id="3.30.70.270">
    <property type="match status" value="1"/>
</dbReference>
<accession>A0A371GKI5</accession>
<dbReference type="Gene3D" id="2.40.70.10">
    <property type="entry name" value="Acid Proteases"/>
    <property type="match status" value="1"/>
</dbReference>
<dbReference type="PANTHER" id="PTHR33067:SF15">
    <property type="entry name" value="RNA-DIRECTED DNA POLYMERASE"/>
    <property type="match status" value="1"/>
</dbReference>
<dbReference type="AlphaFoldDB" id="A0A371GKI5"/>
<reference evidence="1" key="1">
    <citation type="submission" date="2018-05" db="EMBL/GenBank/DDBJ databases">
        <title>Draft genome of Mucuna pruriens seed.</title>
        <authorList>
            <person name="Nnadi N.E."/>
            <person name="Vos R."/>
            <person name="Hasami M.H."/>
            <person name="Devisetty U.K."/>
            <person name="Aguiy J.C."/>
        </authorList>
    </citation>
    <scope>NUCLEOTIDE SEQUENCE [LARGE SCALE GENOMIC DNA]</scope>
    <source>
        <strain evidence="1">JCA_2017</strain>
    </source>
</reference>
<dbReference type="InterPro" id="IPR021109">
    <property type="entry name" value="Peptidase_aspartic_dom_sf"/>
</dbReference>
<feature type="non-terminal residue" evidence="1">
    <location>
        <position position="554"/>
    </location>
</feature>
<sequence>MDSVPNGSRLYFDVGHGVDPAESALSGQDDILEFHVVCSTMRSQGISEDYIKMKTFSCTIGSHTFTYAMLNLGASINVMPALIYKSLNLGDLELTRMEIQLANRSVVQPLGVLKDVLIQDEASGEGSALILGRPYFMTAKKKIDVHAETLSMEFGDTYVKFNIFEALKYPTEYHSIFSIDAIDGLMEEYFRLGTSSASLVDFVNISDEVRSDSSQKESQQTEVESNSRHMKIYVSPQLQTTELKSLPEHLKYAYLGENQQFLVIIANNLSREQEEKLLEVHRKHKKAIGWTLAYLSGINPSKCMQKILLEEDARPVRQQQQRLNLTLLHVVKKEVTKPLIVGIIYSILDRQRVSPVQVVPKKSKMMVIKNPQDEMMLAKIQNNWRVCFDYRKLNQATRNDHFPLLFVNQVLEKLVDSHSTPRSIQDYLHMYIRNVRIYKDVVLTLQRSKHFSEMHDQHLLRPLGGLHGGIVLGHLVSARGIEVDKAKIDVISSLSNPSYVRFIKDFNKIALPLSKLLQKDTDFVFDQPCVVAFQELKKTHVRAHPPSTKLGTSV</sequence>
<dbReference type="Proteomes" id="UP000257109">
    <property type="component" value="Unassembled WGS sequence"/>
</dbReference>
<organism evidence="1 2">
    <name type="scientific">Mucuna pruriens</name>
    <name type="common">Velvet bean</name>
    <name type="synonym">Dolichos pruriens</name>
    <dbReference type="NCBI Taxonomy" id="157652"/>
    <lineage>
        <taxon>Eukaryota</taxon>
        <taxon>Viridiplantae</taxon>
        <taxon>Streptophyta</taxon>
        <taxon>Embryophyta</taxon>
        <taxon>Tracheophyta</taxon>
        <taxon>Spermatophyta</taxon>
        <taxon>Magnoliopsida</taxon>
        <taxon>eudicotyledons</taxon>
        <taxon>Gunneridae</taxon>
        <taxon>Pentapetalae</taxon>
        <taxon>rosids</taxon>
        <taxon>fabids</taxon>
        <taxon>Fabales</taxon>
        <taxon>Fabaceae</taxon>
        <taxon>Papilionoideae</taxon>
        <taxon>50 kb inversion clade</taxon>
        <taxon>NPAAA clade</taxon>
        <taxon>indigoferoid/millettioid clade</taxon>
        <taxon>Phaseoleae</taxon>
        <taxon>Mucuna</taxon>
    </lineage>
</organism>
<dbReference type="InterPro" id="IPR043502">
    <property type="entry name" value="DNA/RNA_pol_sf"/>
</dbReference>
<name>A0A371GKI5_MUCPR</name>
<dbReference type="EMBL" id="QJKJ01005209">
    <property type="protein sequence ID" value="RDX91067.1"/>
    <property type="molecule type" value="Genomic_DNA"/>
</dbReference>
<dbReference type="PANTHER" id="PTHR33067">
    <property type="entry name" value="RNA-DIRECTED DNA POLYMERASE-RELATED"/>
    <property type="match status" value="1"/>
</dbReference>
<gene>
    <name evidence="1" type="ORF">CR513_26994</name>
</gene>
<evidence type="ECO:0000313" key="2">
    <source>
        <dbReference type="Proteomes" id="UP000257109"/>
    </source>
</evidence>
<dbReference type="OrthoDB" id="778454at2759"/>
<protein>
    <submittedName>
        <fullName evidence="1">Uncharacterized protein</fullName>
    </submittedName>
</protein>
<dbReference type="InterPro" id="IPR043128">
    <property type="entry name" value="Rev_trsase/Diguanyl_cyclase"/>
</dbReference>